<evidence type="ECO:0000259" key="3">
    <source>
        <dbReference type="PROSITE" id="PS51762"/>
    </source>
</evidence>
<organism evidence="4 5">
    <name type="scientific">Thermothelomyces thermophilus (strain ATCC 42464 / BCRC 31852 / DSM 1799)</name>
    <name type="common">Sporotrichum thermophile</name>
    <dbReference type="NCBI Taxonomy" id="573729"/>
    <lineage>
        <taxon>Eukaryota</taxon>
        <taxon>Fungi</taxon>
        <taxon>Dikarya</taxon>
        <taxon>Ascomycota</taxon>
        <taxon>Pezizomycotina</taxon>
        <taxon>Sordariomycetes</taxon>
        <taxon>Sordariomycetidae</taxon>
        <taxon>Sordariales</taxon>
        <taxon>Chaetomiaceae</taxon>
        <taxon>Thermothelomyces</taxon>
    </lineage>
</organism>
<evidence type="ECO:0000313" key="5">
    <source>
        <dbReference type="Proteomes" id="UP000007322"/>
    </source>
</evidence>
<dbReference type="GO" id="GO:0004553">
    <property type="term" value="F:hydrolase activity, hydrolyzing O-glycosyl compounds"/>
    <property type="evidence" value="ECO:0007669"/>
    <property type="project" value="InterPro"/>
</dbReference>
<feature type="domain" description="GH16" evidence="3">
    <location>
        <begin position="96"/>
        <end position="341"/>
    </location>
</feature>
<dbReference type="KEGG" id="mtm:MYCTH_2062055"/>
<name>G2QC58_THET4</name>
<dbReference type="InterPro" id="IPR013320">
    <property type="entry name" value="ConA-like_dom_sf"/>
</dbReference>
<dbReference type="CDD" id="cd00413">
    <property type="entry name" value="Glyco_hydrolase_16"/>
    <property type="match status" value="1"/>
</dbReference>
<feature type="transmembrane region" description="Helical" evidence="2">
    <location>
        <begin position="33"/>
        <end position="51"/>
    </location>
</feature>
<evidence type="ECO:0000256" key="2">
    <source>
        <dbReference type="SAM" id="Phobius"/>
    </source>
</evidence>
<gene>
    <name evidence="4" type="ORF">MYCTH_2062055</name>
</gene>
<dbReference type="PROSITE" id="PS51762">
    <property type="entry name" value="GH16_2"/>
    <property type="match status" value="1"/>
</dbReference>
<dbReference type="OMA" id="FFYHNNS"/>
<dbReference type="GeneID" id="11507958"/>
<dbReference type="eggNOG" id="ENOG502QWBR">
    <property type="taxonomic scope" value="Eukaryota"/>
</dbReference>
<keyword evidence="2" id="KW-0812">Transmembrane</keyword>
<keyword evidence="4" id="KW-0378">Hydrolase</keyword>
<keyword evidence="2" id="KW-0472">Membrane</keyword>
<keyword evidence="5" id="KW-1185">Reference proteome</keyword>
<dbReference type="RefSeq" id="XP_003663332.1">
    <property type="nucleotide sequence ID" value="XM_003663284.1"/>
</dbReference>
<dbReference type="GO" id="GO:0005975">
    <property type="term" value="P:carbohydrate metabolic process"/>
    <property type="evidence" value="ECO:0007669"/>
    <property type="project" value="InterPro"/>
</dbReference>
<dbReference type="OrthoDB" id="25131at2759"/>
<dbReference type="Gene3D" id="2.60.120.200">
    <property type="match status" value="1"/>
</dbReference>
<dbReference type="Proteomes" id="UP000007322">
    <property type="component" value="Chromosome 3"/>
</dbReference>
<proteinExistence type="predicted"/>
<dbReference type="EMBL" id="CP003004">
    <property type="protein sequence ID" value="AEO58087.1"/>
    <property type="molecule type" value="Genomic_DNA"/>
</dbReference>
<dbReference type="InterPro" id="IPR000757">
    <property type="entry name" value="Beta-glucanase-like"/>
</dbReference>
<protein>
    <submittedName>
        <fullName evidence="4">Glycoside hydrolase family 16 protein</fullName>
    </submittedName>
</protein>
<feature type="compositionally biased region" description="Acidic residues" evidence="1">
    <location>
        <begin position="96"/>
        <end position="109"/>
    </location>
</feature>
<dbReference type="AlphaFoldDB" id="G2QC58"/>
<dbReference type="Pfam" id="PF00722">
    <property type="entry name" value="Glyco_hydro_16"/>
    <property type="match status" value="1"/>
</dbReference>
<keyword evidence="2" id="KW-1133">Transmembrane helix</keyword>
<dbReference type="PANTHER" id="PTHR38121">
    <property type="entry name" value="GH16 DOMAIN-CONTAINING PROTEIN"/>
    <property type="match status" value="1"/>
</dbReference>
<feature type="region of interest" description="Disordered" evidence="1">
    <location>
        <begin position="94"/>
        <end position="115"/>
    </location>
</feature>
<accession>G2QC58</accession>
<reference evidence="4 5" key="1">
    <citation type="journal article" date="2011" name="Nat. Biotechnol.">
        <title>Comparative genomic analysis of the thermophilic biomass-degrading fungi Myceliophthora thermophila and Thielavia terrestris.</title>
        <authorList>
            <person name="Berka R.M."/>
            <person name="Grigoriev I.V."/>
            <person name="Otillar R."/>
            <person name="Salamov A."/>
            <person name="Grimwood J."/>
            <person name="Reid I."/>
            <person name="Ishmael N."/>
            <person name="John T."/>
            <person name="Darmond C."/>
            <person name="Moisan M.-C."/>
            <person name="Henrissat B."/>
            <person name="Coutinho P.M."/>
            <person name="Lombard V."/>
            <person name="Natvig D.O."/>
            <person name="Lindquist E."/>
            <person name="Schmutz J."/>
            <person name="Lucas S."/>
            <person name="Harris P."/>
            <person name="Powlowski J."/>
            <person name="Bellemare A."/>
            <person name="Taylor D."/>
            <person name="Butler G."/>
            <person name="de Vries R.P."/>
            <person name="Allijn I.E."/>
            <person name="van den Brink J."/>
            <person name="Ushinsky S."/>
            <person name="Storms R."/>
            <person name="Powell A.J."/>
            <person name="Paulsen I.T."/>
            <person name="Elbourne L.D.H."/>
            <person name="Baker S.E."/>
            <person name="Magnuson J."/>
            <person name="LaBoissiere S."/>
            <person name="Clutterbuck A.J."/>
            <person name="Martinez D."/>
            <person name="Wogulis M."/>
            <person name="de Leon A.L."/>
            <person name="Rey M.W."/>
            <person name="Tsang A."/>
        </authorList>
    </citation>
    <scope>NUCLEOTIDE SEQUENCE [LARGE SCALE GENOMIC DNA]</scope>
    <source>
        <strain evidence="5">ATCC 42464 / BCRC 31852 / DSM 1799</strain>
    </source>
</reference>
<dbReference type="InParanoid" id="G2QC58"/>
<dbReference type="HOGENOM" id="CLU_040566_0_0_1"/>
<dbReference type="SUPFAM" id="SSF49899">
    <property type="entry name" value="Concanavalin A-like lectins/glucanases"/>
    <property type="match status" value="1"/>
</dbReference>
<evidence type="ECO:0000313" key="4">
    <source>
        <dbReference type="EMBL" id="AEO58087.1"/>
    </source>
</evidence>
<evidence type="ECO:0000256" key="1">
    <source>
        <dbReference type="SAM" id="MobiDB-lite"/>
    </source>
</evidence>
<sequence>MSPPLPLPPPRRRPPLADLLATNVTPLFFHLHLHLHHLLVLLLIIIVVGYAPRTARADCECGYLAAVHGGDSSNRRALFTDLLETDFARLAAGARDDDDHDDGDDDDAGPDASPIEGWARQAFNLTRERARGEYGELFAVENVGFVAAAAAKKGDAGLRLMVRAEIVDGMVPVAELDTQRLDLMWGTFRAMMKVSSVKGTCAAFFWYFNDTQEIDMEFLSKDFNASNGSYPVNLVLQSREAAAAGHDASGTGGGHFVRALLPFDPTGDFHEYRIDYLPGRVTFYADGEPLADMEGAAVPSSPGHLILQHWSNGNRYWSGGPPAEDASLLVSYVKAYFNSSTAQRRRDWEARCRDPTAPGAVCEIPDVAPGNWSAAADWFFADHANMTNNQTASGQSEEASSSSPSTEPSWSIIIIVCWLWLWLAAEFASAV</sequence>
<dbReference type="PANTHER" id="PTHR38121:SF5">
    <property type="entry name" value="GH16 DOMAIN-CONTAINING PROTEIN"/>
    <property type="match status" value="1"/>
</dbReference>
<dbReference type="VEuPathDB" id="FungiDB:MYCTH_2062055"/>